<dbReference type="Proteomes" id="UP000245802">
    <property type="component" value="Chromosome"/>
</dbReference>
<sequence length="353" mass="39575">MRQICDRAGFAGVLLPPAVIRSLQTTNPDEIIKSSYDELVRDGPLPLLVQLYEALVAAGRRTAEVLALEDILAIEQGTAIADKAHYVAHRQIVQTTARLEAKLPGRPVKPLVGRKEVPTRVMDEDQYPVGGYTSISTKGSIESLLHSQLAYMEPESPDLFDMKFVRDELFYYSRDENQFLRRRRAFVFVLYPDLVTARFKDADLPYQRIVLVQATILALVRRLTEWLSTDAIRFEVLFVQEGGKNPLTEEAALLKLLLREPIERGDGEVLELPNQEAIEKHLGTLSRSAQVHCLAVAAEPVTLDLETVVVTKLMVKGSHPVIKTGSVLSDHLDGEDAFDLWQSVVLRALELWV</sequence>
<organism evidence="2 3">
    <name type="scientific">Gemmata obscuriglobus</name>
    <dbReference type="NCBI Taxonomy" id="114"/>
    <lineage>
        <taxon>Bacteria</taxon>
        <taxon>Pseudomonadati</taxon>
        <taxon>Planctomycetota</taxon>
        <taxon>Planctomycetia</taxon>
        <taxon>Gemmatales</taxon>
        <taxon>Gemmataceae</taxon>
        <taxon>Gemmata</taxon>
    </lineage>
</organism>
<evidence type="ECO:0000313" key="2">
    <source>
        <dbReference type="EMBL" id="AWM36905.1"/>
    </source>
</evidence>
<dbReference type="Pfam" id="PF19997">
    <property type="entry name" value="ivWA"/>
    <property type="match status" value="1"/>
</dbReference>
<evidence type="ECO:0000259" key="1">
    <source>
        <dbReference type="Pfam" id="PF19997"/>
    </source>
</evidence>
<gene>
    <name evidence="2" type="ORF">C1280_07645</name>
</gene>
<dbReference type="AlphaFoldDB" id="A0A2Z3H199"/>
<evidence type="ECO:0000313" key="3">
    <source>
        <dbReference type="Proteomes" id="UP000245802"/>
    </source>
</evidence>
<proteinExistence type="predicted"/>
<feature type="domain" description="FtsH ternary systems vWA" evidence="1">
    <location>
        <begin position="128"/>
        <end position="262"/>
    </location>
</feature>
<accession>A0A2Z3H199</accession>
<dbReference type="KEGG" id="gog:C1280_07645"/>
<dbReference type="EMBL" id="CP025958">
    <property type="protein sequence ID" value="AWM36905.1"/>
    <property type="molecule type" value="Genomic_DNA"/>
</dbReference>
<protein>
    <recommendedName>
        <fullName evidence="1">FtsH ternary systems vWA domain-containing protein</fullName>
    </recommendedName>
</protein>
<dbReference type="InterPro" id="IPR045477">
    <property type="entry name" value="ivWA"/>
</dbReference>
<keyword evidence="3" id="KW-1185">Reference proteome</keyword>
<name>A0A2Z3H199_9BACT</name>
<reference evidence="2 3" key="1">
    <citation type="submission" date="2018-01" db="EMBL/GenBank/DDBJ databases">
        <title>G. obscuriglobus.</title>
        <authorList>
            <person name="Franke J."/>
            <person name="Blomberg W."/>
            <person name="Selmecki A."/>
        </authorList>
    </citation>
    <scope>NUCLEOTIDE SEQUENCE [LARGE SCALE GENOMIC DNA]</scope>
    <source>
        <strain evidence="2 3">DSM 5831</strain>
    </source>
</reference>